<dbReference type="GO" id="GO:0005737">
    <property type="term" value="C:cytoplasm"/>
    <property type="evidence" value="ECO:0007669"/>
    <property type="project" value="UniProtKB-SubCell"/>
</dbReference>
<dbReference type="Pfam" id="PF14622">
    <property type="entry name" value="Ribonucleas_3_3"/>
    <property type="match status" value="1"/>
</dbReference>
<evidence type="ECO:0000313" key="17">
    <source>
        <dbReference type="Proteomes" id="UP000249799"/>
    </source>
</evidence>
<dbReference type="PROSITE" id="PS00517">
    <property type="entry name" value="RNASE_3_1"/>
    <property type="match status" value="1"/>
</dbReference>
<evidence type="ECO:0000256" key="2">
    <source>
        <dbReference type="ARBA" id="ARBA00004496"/>
    </source>
</evidence>
<keyword evidence="13 15" id="KW-0460">Magnesium</keyword>
<keyword evidence="17" id="KW-1185">Reference proteome</keyword>
<keyword evidence="15" id="KW-0699">rRNA-binding</keyword>
<accession>A0A2Z4FLC5</accession>
<keyword evidence="7 15" id="KW-0507">mRNA processing</keyword>
<dbReference type="PROSITE" id="PS50142">
    <property type="entry name" value="RNASE_3_2"/>
    <property type="match status" value="1"/>
</dbReference>
<dbReference type="PANTHER" id="PTHR11207:SF0">
    <property type="entry name" value="RIBONUCLEASE 3"/>
    <property type="match status" value="1"/>
</dbReference>
<keyword evidence="12 15" id="KW-0378">Hydrolase</keyword>
<dbReference type="CDD" id="cd00593">
    <property type="entry name" value="RIBOc"/>
    <property type="match status" value="1"/>
</dbReference>
<comment type="subcellular location">
    <subcellularLocation>
        <location evidence="2 15">Cytoplasm</location>
    </subcellularLocation>
</comment>
<dbReference type="PROSITE" id="PS50137">
    <property type="entry name" value="DS_RBD"/>
    <property type="match status" value="1"/>
</dbReference>
<feature type="binding site" evidence="15">
    <location>
        <position position="144"/>
    </location>
    <ligand>
        <name>Mg(2+)</name>
        <dbReference type="ChEBI" id="CHEBI:18420"/>
    </ligand>
</feature>
<dbReference type="Pfam" id="PF00035">
    <property type="entry name" value="dsrm"/>
    <property type="match status" value="1"/>
</dbReference>
<dbReference type="InterPro" id="IPR000999">
    <property type="entry name" value="RNase_III_dom"/>
</dbReference>
<gene>
    <name evidence="15 16" type="primary">rnc</name>
    <name evidence="16" type="ORF">DN745_10365</name>
</gene>
<name>A0A2Z4FLC5_9DELT</name>
<keyword evidence="9 15" id="KW-0540">Nuclease</keyword>
<evidence type="ECO:0000256" key="12">
    <source>
        <dbReference type="ARBA" id="ARBA00022801"/>
    </source>
</evidence>
<evidence type="ECO:0000256" key="7">
    <source>
        <dbReference type="ARBA" id="ARBA00022664"/>
    </source>
</evidence>
<dbReference type="GO" id="GO:0003725">
    <property type="term" value="F:double-stranded RNA binding"/>
    <property type="evidence" value="ECO:0007669"/>
    <property type="project" value="TreeGrafter"/>
</dbReference>
<comment type="subunit">
    <text evidence="4 15">Homodimer.</text>
</comment>
<feature type="binding site" evidence="15">
    <location>
        <position position="141"/>
    </location>
    <ligand>
        <name>Mg(2+)</name>
        <dbReference type="ChEBI" id="CHEBI:18420"/>
    </ligand>
</feature>
<evidence type="ECO:0000256" key="3">
    <source>
        <dbReference type="ARBA" id="ARBA00010183"/>
    </source>
</evidence>
<keyword evidence="6 15" id="KW-0698">rRNA processing</keyword>
<evidence type="ECO:0000256" key="9">
    <source>
        <dbReference type="ARBA" id="ARBA00022722"/>
    </source>
</evidence>
<dbReference type="SUPFAM" id="SSF69065">
    <property type="entry name" value="RNase III domain-like"/>
    <property type="match status" value="1"/>
</dbReference>
<evidence type="ECO:0000256" key="10">
    <source>
        <dbReference type="ARBA" id="ARBA00022723"/>
    </source>
</evidence>
<evidence type="ECO:0000256" key="5">
    <source>
        <dbReference type="ARBA" id="ARBA00022490"/>
    </source>
</evidence>
<dbReference type="GO" id="GO:0006364">
    <property type="term" value="P:rRNA processing"/>
    <property type="evidence" value="ECO:0007669"/>
    <property type="project" value="UniProtKB-UniRule"/>
</dbReference>
<dbReference type="GO" id="GO:0046872">
    <property type="term" value="F:metal ion binding"/>
    <property type="evidence" value="ECO:0007669"/>
    <property type="project" value="UniProtKB-KW"/>
</dbReference>
<dbReference type="CDD" id="cd10845">
    <property type="entry name" value="DSRM_RNAse_III_family"/>
    <property type="match status" value="1"/>
</dbReference>
<evidence type="ECO:0000256" key="8">
    <source>
        <dbReference type="ARBA" id="ARBA00022694"/>
    </source>
</evidence>
<dbReference type="PANTHER" id="PTHR11207">
    <property type="entry name" value="RIBONUCLEASE III"/>
    <property type="match status" value="1"/>
</dbReference>
<feature type="active site" evidence="15">
    <location>
        <position position="72"/>
    </location>
</feature>
<comment type="similarity">
    <text evidence="3">Belongs to the ribonuclease III family.</text>
</comment>
<dbReference type="SMART" id="SM00535">
    <property type="entry name" value="RIBOc"/>
    <property type="match status" value="1"/>
</dbReference>
<feature type="binding site" evidence="15">
    <location>
        <position position="68"/>
    </location>
    <ligand>
        <name>Mg(2+)</name>
        <dbReference type="ChEBI" id="CHEBI:18420"/>
    </ligand>
</feature>
<comment type="function">
    <text evidence="15">Digests double-stranded RNA. Involved in the processing of primary rRNA transcript to yield the immediate precursors to the large and small rRNAs (23S and 16S). Processes some mRNAs, and tRNAs when they are encoded in the rRNA operon. Processes pre-crRNA and tracrRNA of type II CRISPR loci if present in the organism.</text>
</comment>
<evidence type="ECO:0000256" key="15">
    <source>
        <dbReference type="HAMAP-Rule" id="MF_00104"/>
    </source>
</evidence>
<keyword evidence="5 15" id="KW-0963">Cytoplasm</keyword>
<dbReference type="GO" id="GO:0042802">
    <property type="term" value="F:identical protein binding"/>
    <property type="evidence" value="ECO:0007669"/>
    <property type="project" value="UniProtKB-ARBA"/>
</dbReference>
<dbReference type="GO" id="GO:0004525">
    <property type="term" value="F:ribonuclease III activity"/>
    <property type="evidence" value="ECO:0007669"/>
    <property type="project" value="UniProtKB-UniRule"/>
</dbReference>
<dbReference type="SMART" id="SM00358">
    <property type="entry name" value="DSRM"/>
    <property type="match status" value="1"/>
</dbReference>
<evidence type="ECO:0000256" key="1">
    <source>
        <dbReference type="ARBA" id="ARBA00000109"/>
    </source>
</evidence>
<evidence type="ECO:0000256" key="13">
    <source>
        <dbReference type="ARBA" id="ARBA00022842"/>
    </source>
</evidence>
<reference evidence="16 17" key="1">
    <citation type="submission" date="2018-06" db="EMBL/GenBank/DDBJ databases">
        <title>Lujinxingia sediminis gen. nov. sp. nov., a new facultative anaerobic member of the class Deltaproteobacteria, and proposal of Lujinxingaceae fam. nov.</title>
        <authorList>
            <person name="Guo L.-Y."/>
            <person name="Li C.-M."/>
            <person name="Wang S."/>
            <person name="Du Z.-J."/>
        </authorList>
    </citation>
    <scope>NUCLEOTIDE SEQUENCE [LARGE SCALE GENOMIC DNA]</scope>
    <source>
        <strain evidence="16 17">FA350</strain>
    </source>
</reference>
<organism evidence="16 17">
    <name type="scientific">Bradymonas sediminis</name>
    <dbReference type="NCBI Taxonomy" id="1548548"/>
    <lineage>
        <taxon>Bacteria</taxon>
        <taxon>Deltaproteobacteria</taxon>
        <taxon>Bradymonadales</taxon>
        <taxon>Bradymonadaceae</taxon>
        <taxon>Bradymonas</taxon>
    </lineage>
</organism>
<dbReference type="GO" id="GO:0006397">
    <property type="term" value="P:mRNA processing"/>
    <property type="evidence" value="ECO:0007669"/>
    <property type="project" value="UniProtKB-UniRule"/>
</dbReference>
<dbReference type="GO" id="GO:0019843">
    <property type="term" value="F:rRNA binding"/>
    <property type="evidence" value="ECO:0007669"/>
    <property type="project" value="UniProtKB-KW"/>
</dbReference>
<dbReference type="SUPFAM" id="SSF54768">
    <property type="entry name" value="dsRNA-binding domain-like"/>
    <property type="match status" value="1"/>
</dbReference>
<dbReference type="RefSeq" id="WP_111334609.1">
    <property type="nucleotide sequence ID" value="NZ_CP030032.1"/>
</dbReference>
<keyword evidence="11 15" id="KW-0255">Endonuclease</keyword>
<dbReference type="InterPro" id="IPR011907">
    <property type="entry name" value="RNase_III"/>
</dbReference>
<dbReference type="NCBIfam" id="TIGR02191">
    <property type="entry name" value="RNaseIII"/>
    <property type="match status" value="1"/>
</dbReference>
<dbReference type="EMBL" id="CP030032">
    <property type="protein sequence ID" value="AWV89722.1"/>
    <property type="molecule type" value="Genomic_DNA"/>
</dbReference>
<evidence type="ECO:0000256" key="4">
    <source>
        <dbReference type="ARBA" id="ARBA00011738"/>
    </source>
</evidence>
<sequence length="265" mass="28576">MDKEREAEALRGKDDACWAQLQERVGYEFRQLELLVRALTHRSFVNEATQGKGAAAVAAVGGDNQRLEFLGDAVLGVIVSHELFRRDRQVQEGALSTRQAQIVCEPSLAAAARHIDLGKFLRLGRGEHDSGGRDKDSLLADAFEALLAAIYLDGGLDAAHAVVVAHLGNALADVRQGAAPEDYKSRLQTVIQRDKAVQPEYRIIGESGPAHAREFVAEVFVDSVSIGSGKGRSKKVAEQQAAQRALMKLEAAVDAGEHDSTSDLD</sequence>
<keyword evidence="10 15" id="KW-0479">Metal-binding</keyword>
<dbReference type="Gene3D" id="3.30.160.20">
    <property type="match status" value="1"/>
</dbReference>
<keyword evidence="14 15" id="KW-0694">RNA-binding</keyword>
<dbReference type="Proteomes" id="UP000249799">
    <property type="component" value="Chromosome"/>
</dbReference>
<dbReference type="InterPro" id="IPR036389">
    <property type="entry name" value="RNase_III_sf"/>
</dbReference>
<dbReference type="GO" id="GO:0010468">
    <property type="term" value="P:regulation of gene expression"/>
    <property type="evidence" value="ECO:0007669"/>
    <property type="project" value="TreeGrafter"/>
</dbReference>
<dbReference type="EC" id="3.1.26.3" evidence="15"/>
<dbReference type="FunFam" id="3.30.160.20:FF:000003">
    <property type="entry name" value="Ribonuclease 3"/>
    <property type="match status" value="1"/>
</dbReference>
<keyword evidence="8 15" id="KW-0819">tRNA processing</keyword>
<dbReference type="Gene3D" id="1.10.1520.10">
    <property type="entry name" value="Ribonuclease III domain"/>
    <property type="match status" value="1"/>
</dbReference>
<protein>
    <recommendedName>
        <fullName evidence="15">Ribonuclease 3</fullName>
        <ecNumber evidence="15">3.1.26.3</ecNumber>
    </recommendedName>
    <alternativeName>
        <fullName evidence="15">Ribonuclease III</fullName>
        <shortName evidence="15">RNase III</shortName>
    </alternativeName>
</protein>
<proteinExistence type="inferred from homology"/>
<dbReference type="OrthoDB" id="9805026at2"/>
<dbReference type="HAMAP" id="MF_00104">
    <property type="entry name" value="RNase_III"/>
    <property type="match status" value="1"/>
</dbReference>
<evidence type="ECO:0000256" key="14">
    <source>
        <dbReference type="ARBA" id="ARBA00022884"/>
    </source>
</evidence>
<evidence type="ECO:0000313" key="16">
    <source>
        <dbReference type="EMBL" id="AWV89722.1"/>
    </source>
</evidence>
<dbReference type="GO" id="GO:0008033">
    <property type="term" value="P:tRNA processing"/>
    <property type="evidence" value="ECO:0007669"/>
    <property type="project" value="UniProtKB-KW"/>
</dbReference>
<dbReference type="AlphaFoldDB" id="A0A2Z4FLC5"/>
<dbReference type="FunFam" id="1.10.1520.10:FF:000001">
    <property type="entry name" value="Ribonuclease 3"/>
    <property type="match status" value="1"/>
</dbReference>
<evidence type="ECO:0000256" key="6">
    <source>
        <dbReference type="ARBA" id="ARBA00022552"/>
    </source>
</evidence>
<comment type="cofactor">
    <cofactor evidence="15">
        <name>Mg(2+)</name>
        <dbReference type="ChEBI" id="CHEBI:18420"/>
    </cofactor>
</comment>
<evidence type="ECO:0000256" key="11">
    <source>
        <dbReference type="ARBA" id="ARBA00022759"/>
    </source>
</evidence>
<dbReference type="KEGG" id="bsed:DN745_10365"/>
<dbReference type="InterPro" id="IPR014720">
    <property type="entry name" value="dsRBD_dom"/>
</dbReference>
<comment type="catalytic activity">
    <reaction evidence="1 15">
        <text>Endonucleolytic cleavage to 5'-phosphomonoester.</text>
        <dbReference type="EC" id="3.1.26.3"/>
    </reaction>
</comment>
<feature type="active site" evidence="15">
    <location>
        <position position="144"/>
    </location>
</feature>